<evidence type="ECO:0000313" key="3">
    <source>
        <dbReference type="Proteomes" id="UP000317332"/>
    </source>
</evidence>
<dbReference type="Pfam" id="PF13692">
    <property type="entry name" value="Glyco_trans_1_4"/>
    <property type="match status" value="1"/>
</dbReference>
<dbReference type="CDD" id="cd03801">
    <property type="entry name" value="GT4_PimA-like"/>
    <property type="match status" value="1"/>
</dbReference>
<dbReference type="SUPFAM" id="SSF53756">
    <property type="entry name" value="UDP-Glycosyltransferase/glycogen phosphorylase"/>
    <property type="match status" value="1"/>
</dbReference>
<dbReference type="EMBL" id="VHIQ01000001">
    <property type="protein sequence ID" value="TPV35747.1"/>
    <property type="molecule type" value="Genomic_DNA"/>
</dbReference>
<comment type="caution">
    <text evidence="2">The sequence shown here is derived from an EMBL/GenBank/DDBJ whole genome shotgun (WGS) entry which is preliminary data.</text>
</comment>
<keyword evidence="1 2" id="KW-0808">Transferase</keyword>
<reference evidence="2 3" key="1">
    <citation type="submission" date="2019-06" db="EMBL/GenBank/DDBJ databases">
        <title>Flavobacteriaceae Paucihalobacterium erythroidium CWB-1, complete genome.</title>
        <authorList>
            <person name="Wu S."/>
        </authorList>
    </citation>
    <scope>NUCLEOTIDE SEQUENCE [LARGE SCALE GENOMIC DNA]</scope>
    <source>
        <strain evidence="2 3">CWB-1</strain>
    </source>
</reference>
<proteinExistence type="predicted"/>
<sequence length="412" mass="47390">MLESSSKPKLLHIIPYDQFVPPRNGGALRCYHLCVELSKYYEVTLLTYQDKTTITDAHFLGIEVLNPVYNIKRQKDLVSKIEQALQYRWYQRSLKGPAEAAVLAFYPLIKKLTKTQEFDVVLMEHLSSMQLGKLIKKHFPKALRIIDQHNIDHLLFAQNHHLDNPANQKRFNHIKQQESLIYAYADYFLACSQQDVVGLVLLNNQKINGIVVPNGTEERQIDLKHKDFSKPHLLFCGSLDYEPNKNGLLWFFNNIWPVLKTKIKHIKLTVIGRNGHHEDYIPLKQDPQIEFIGEVEDVALYYQKSTIAIAPLLEGSGTRLKILEAMSFGVPVVSTTIGADGIEYTHNNDILIADTVEQFSDTITSSFETKSIYDIQQNALDLIQKKYLWPVIVKKLVDELMKLNKNEKTTFP</sequence>
<dbReference type="PANTHER" id="PTHR46401:SF2">
    <property type="entry name" value="GLYCOSYLTRANSFERASE WBBK-RELATED"/>
    <property type="match status" value="1"/>
</dbReference>
<dbReference type="GO" id="GO:0009103">
    <property type="term" value="P:lipopolysaccharide biosynthetic process"/>
    <property type="evidence" value="ECO:0007669"/>
    <property type="project" value="TreeGrafter"/>
</dbReference>
<evidence type="ECO:0000256" key="1">
    <source>
        <dbReference type="ARBA" id="ARBA00022679"/>
    </source>
</evidence>
<protein>
    <submittedName>
        <fullName evidence="2">Glycosyltransferase family 4 protein</fullName>
    </submittedName>
</protein>
<dbReference type="PANTHER" id="PTHR46401">
    <property type="entry name" value="GLYCOSYLTRANSFERASE WBBK-RELATED"/>
    <property type="match status" value="1"/>
</dbReference>
<dbReference type="OrthoDB" id="1059846at2"/>
<dbReference type="AlphaFoldDB" id="A0A506PR41"/>
<name>A0A506PR41_9FLAO</name>
<gene>
    <name evidence="2" type="ORF">FJ651_02195</name>
</gene>
<dbReference type="Proteomes" id="UP000317332">
    <property type="component" value="Unassembled WGS sequence"/>
</dbReference>
<accession>A0A506PR41</accession>
<evidence type="ECO:0000313" key="2">
    <source>
        <dbReference type="EMBL" id="TPV35747.1"/>
    </source>
</evidence>
<keyword evidence="3" id="KW-1185">Reference proteome</keyword>
<dbReference type="GO" id="GO:0016757">
    <property type="term" value="F:glycosyltransferase activity"/>
    <property type="evidence" value="ECO:0007669"/>
    <property type="project" value="TreeGrafter"/>
</dbReference>
<dbReference type="RefSeq" id="WP_140988756.1">
    <property type="nucleotide sequence ID" value="NZ_VHIQ01000001.1"/>
</dbReference>
<organism evidence="2 3">
    <name type="scientific">Paucihalobacter ruber</name>
    <dbReference type="NCBI Taxonomy" id="2567861"/>
    <lineage>
        <taxon>Bacteria</taxon>
        <taxon>Pseudomonadati</taxon>
        <taxon>Bacteroidota</taxon>
        <taxon>Flavobacteriia</taxon>
        <taxon>Flavobacteriales</taxon>
        <taxon>Flavobacteriaceae</taxon>
        <taxon>Paucihalobacter</taxon>
    </lineage>
</organism>
<dbReference type="Gene3D" id="3.40.50.2000">
    <property type="entry name" value="Glycogen Phosphorylase B"/>
    <property type="match status" value="2"/>
</dbReference>